<dbReference type="PANTHER" id="PTHR30437">
    <property type="entry name" value="TRANSCRIPTION ELONGATION FACTOR GREA"/>
    <property type="match status" value="1"/>
</dbReference>
<dbReference type="InterPro" id="IPR006359">
    <property type="entry name" value="Tscrpt_elong_fac_GreA"/>
</dbReference>
<dbReference type="Pfam" id="PF03449">
    <property type="entry name" value="GreA_GreB_N"/>
    <property type="match status" value="1"/>
</dbReference>
<dbReference type="InterPro" id="IPR018151">
    <property type="entry name" value="TF_GreA/GreB_CS"/>
</dbReference>
<name>A0A150WKW0_BDEBC</name>
<dbReference type="InterPro" id="IPR001437">
    <property type="entry name" value="Tscrpt_elong_fac_GreA/B_C"/>
</dbReference>
<organism evidence="8 9">
    <name type="scientific">Bdellovibrio bacteriovorus</name>
    <dbReference type="NCBI Taxonomy" id="959"/>
    <lineage>
        <taxon>Bacteria</taxon>
        <taxon>Pseudomonadati</taxon>
        <taxon>Bdellovibrionota</taxon>
        <taxon>Bdellovibrionia</taxon>
        <taxon>Bdellovibrionales</taxon>
        <taxon>Pseudobdellovibrionaceae</taxon>
        <taxon>Bdellovibrio</taxon>
    </lineage>
</organism>
<dbReference type="InterPro" id="IPR036953">
    <property type="entry name" value="GreA/GreB_C_sf"/>
</dbReference>
<dbReference type="InterPro" id="IPR022691">
    <property type="entry name" value="Tscrpt_elong_fac_GreA/B_N"/>
</dbReference>
<proteinExistence type="inferred from homology"/>
<evidence type="ECO:0000256" key="4">
    <source>
        <dbReference type="HAMAP-Rule" id="MF_00930"/>
    </source>
</evidence>
<gene>
    <name evidence="4" type="primary">greB</name>
    <name evidence="8" type="ORF">AZI85_03875</name>
</gene>
<dbReference type="Gene3D" id="1.10.287.180">
    <property type="entry name" value="Transcription elongation factor, GreA/GreB, N-terminal domain"/>
    <property type="match status" value="1"/>
</dbReference>
<evidence type="ECO:0000313" key="9">
    <source>
        <dbReference type="Proteomes" id="UP000075391"/>
    </source>
</evidence>
<sequence length="158" mass="17925">MDNNKNYITPQGLAKLKAEYHELMHVERPKLVEVVAWAASNGDRSENADYQYGKRRLREIDKRVHFLTKRIEDAEVVDPKTMKGTTVLFSATVTLADEEGEEVVYQIVGEDEFDPKNGKISWKSPVAKALLGKKVGDEVRIVKPAGEEYVTIESVQYK</sequence>
<evidence type="ECO:0000313" key="8">
    <source>
        <dbReference type="EMBL" id="KYG64558.1"/>
    </source>
</evidence>
<dbReference type="GO" id="GO:0070063">
    <property type="term" value="F:RNA polymerase binding"/>
    <property type="evidence" value="ECO:0007669"/>
    <property type="project" value="InterPro"/>
</dbReference>
<evidence type="ECO:0000256" key="1">
    <source>
        <dbReference type="ARBA" id="ARBA00023015"/>
    </source>
</evidence>
<dbReference type="EMBL" id="LUKF01000012">
    <property type="protein sequence ID" value="KYG64558.1"/>
    <property type="molecule type" value="Genomic_DNA"/>
</dbReference>
<keyword evidence="1 4" id="KW-0805">Transcription regulation</keyword>
<dbReference type="NCBIfam" id="NF001263">
    <property type="entry name" value="PRK00226.1-4"/>
    <property type="match status" value="1"/>
</dbReference>
<dbReference type="GO" id="GO:0003677">
    <property type="term" value="F:DNA binding"/>
    <property type="evidence" value="ECO:0007669"/>
    <property type="project" value="UniProtKB-UniRule"/>
</dbReference>
<keyword evidence="8" id="KW-0251">Elongation factor</keyword>
<comment type="function">
    <text evidence="5">Necessary for efficient RNA polymerase transcription elongation past template-encoded arresting sites. The arresting sites in DNA have the property of trapping a certain fraction of elongating RNA polymerases that pass through, resulting in locked ternary complexes. Cleavage of the nascent transcript by cleavage factors such as GreA or GreB allows the resumption of elongation from the new 3'terminus. GreA releases sequences of 2 to 3 nucleotides.</text>
</comment>
<dbReference type="PANTHER" id="PTHR30437:SF6">
    <property type="entry name" value="TRANSCRIPTION ELONGATION FACTOR GREB"/>
    <property type="match status" value="1"/>
</dbReference>
<comment type="function">
    <text evidence="4">Necessary for efficient RNA polymerase transcription elongation past template-encoded arresting sites. The arresting sites in DNA have the property of trapping a certain fraction of elongating RNA polymerases that pass through, resulting in locked ternary complexes. Cleavage of the nascent transcript by cleavage factors such as GreA or GreB allows the resumption of elongation from the new 3'terminus. GreB releases sequences of up to 9 nucleotides in length.</text>
</comment>
<dbReference type="GO" id="GO:0006354">
    <property type="term" value="P:DNA-templated transcription elongation"/>
    <property type="evidence" value="ECO:0007669"/>
    <property type="project" value="TreeGrafter"/>
</dbReference>
<dbReference type="OrthoDB" id="5293006at2"/>
<keyword evidence="3 4" id="KW-0804">Transcription</keyword>
<dbReference type="FunFam" id="1.10.287.180:FF:000001">
    <property type="entry name" value="Transcription elongation factor GreA"/>
    <property type="match status" value="1"/>
</dbReference>
<feature type="domain" description="Transcription elongation factor GreA/GreB C-terminal" evidence="6">
    <location>
        <begin position="85"/>
        <end position="157"/>
    </location>
</feature>
<accession>A0A150WKW0</accession>
<dbReference type="Gene3D" id="3.10.50.30">
    <property type="entry name" value="Transcription elongation factor, GreA/GreB, C-terminal domain"/>
    <property type="match status" value="1"/>
</dbReference>
<dbReference type="AlphaFoldDB" id="A0A150WKW0"/>
<dbReference type="PIRSF" id="PIRSF006092">
    <property type="entry name" value="GreA_GreB"/>
    <property type="match status" value="1"/>
</dbReference>
<evidence type="ECO:0000256" key="3">
    <source>
        <dbReference type="ARBA" id="ARBA00023163"/>
    </source>
</evidence>
<dbReference type="InterPro" id="IPR036805">
    <property type="entry name" value="Tscrpt_elong_fac_GreA/B_N_sf"/>
</dbReference>
<reference evidence="8 9" key="1">
    <citation type="submission" date="2016-03" db="EMBL/GenBank/DDBJ databases">
        <authorList>
            <person name="Ploux O."/>
        </authorList>
    </citation>
    <scope>NUCLEOTIDE SEQUENCE [LARGE SCALE GENOMIC DNA]</scope>
    <source>
        <strain evidence="8 9">BER2</strain>
    </source>
</reference>
<dbReference type="RefSeq" id="WP_063243534.1">
    <property type="nucleotide sequence ID" value="NZ_LUKF01000012.1"/>
</dbReference>
<dbReference type="NCBIfam" id="TIGR01461">
    <property type="entry name" value="greB"/>
    <property type="match status" value="1"/>
</dbReference>
<dbReference type="PROSITE" id="PS00830">
    <property type="entry name" value="GREAB_2"/>
    <property type="match status" value="1"/>
</dbReference>
<dbReference type="InterPro" id="IPR006358">
    <property type="entry name" value="Tscrpt_elong_fac_GreB"/>
</dbReference>
<dbReference type="HAMAP" id="MF_00930">
    <property type="entry name" value="GreB"/>
    <property type="match status" value="1"/>
</dbReference>
<comment type="caution">
    <text evidence="8">The sequence shown here is derived from an EMBL/GenBank/DDBJ whole genome shotgun (WGS) entry which is preliminary data.</text>
</comment>
<dbReference type="GO" id="GO:0003746">
    <property type="term" value="F:translation elongation factor activity"/>
    <property type="evidence" value="ECO:0007669"/>
    <property type="project" value="UniProtKB-KW"/>
</dbReference>
<dbReference type="Proteomes" id="UP000075391">
    <property type="component" value="Unassembled WGS sequence"/>
</dbReference>
<dbReference type="InterPro" id="IPR023459">
    <property type="entry name" value="Tscrpt_elong_fac_GreA/B_fam"/>
</dbReference>
<dbReference type="GO" id="GO:0032784">
    <property type="term" value="P:regulation of DNA-templated transcription elongation"/>
    <property type="evidence" value="ECO:0007669"/>
    <property type="project" value="UniProtKB-UniRule"/>
</dbReference>
<feature type="domain" description="Transcription elongation factor GreA/GreB N-terminal" evidence="7">
    <location>
        <begin position="6"/>
        <end position="76"/>
    </location>
</feature>
<dbReference type="HAMAP" id="MF_00105">
    <property type="entry name" value="GreA_GreB"/>
    <property type="match status" value="1"/>
</dbReference>
<evidence type="ECO:0000256" key="5">
    <source>
        <dbReference type="RuleBase" id="RU000556"/>
    </source>
</evidence>
<evidence type="ECO:0000256" key="2">
    <source>
        <dbReference type="ARBA" id="ARBA00023125"/>
    </source>
</evidence>
<dbReference type="SUPFAM" id="SSF54534">
    <property type="entry name" value="FKBP-like"/>
    <property type="match status" value="1"/>
</dbReference>
<comment type="similarity">
    <text evidence="4">Belongs to the GreA/GreB family. GreB subfamily.</text>
</comment>
<keyword evidence="8" id="KW-0648">Protein biosynthesis</keyword>
<dbReference type="NCBIfam" id="TIGR01462">
    <property type="entry name" value="greA"/>
    <property type="match status" value="1"/>
</dbReference>
<evidence type="ECO:0000259" key="7">
    <source>
        <dbReference type="Pfam" id="PF03449"/>
    </source>
</evidence>
<protein>
    <recommendedName>
        <fullName evidence="4">Transcription elongation factor GreB</fullName>
    </recommendedName>
    <alternativeName>
        <fullName evidence="4">Transcript cleavage factor GreB</fullName>
    </alternativeName>
</protein>
<dbReference type="InterPro" id="IPR028624">
    <property type="entry name" value="Tscrpt_elong_fac_GreA/B"/>
</dbReference>
<keyword evidence="2 4" id="KW-0238">DNA-binding</keyword>
<dbReference type="SUPFAM" id="SSF46557">
    <property type="entry name" value="GreA transcript cleavage protein, N-terminal domain"/>
    <property type="match status" value="1"/>
</dbReference>
<dbReference type="Pfam" id="PF01272">
    <property type="entry name" value="GreA_GreB"/>
    <property type="match status" value="1"/>
</dbReference>
<evidence type="ECO:0000259" key="6">
    <source>
        <dbReference type="Pfam" id="PF01272"/>
    </source>
</evidence>
<dbReference type="FunFam" id="3.10.50.30:FF:000001">
    <property type="entry name" value="Transcription elongation factor GreA"/>
    <property type="match status" value="1"/>
</dbReference>
<dbReference type="NCBIfam" id="NF002506">
    <property type="entry name" value="PRK01885.1"/>
    <property type="match status" value="1"/>
</dbReference>